<proteinExistence type="predicted"/>
<name>A0A9P9F6I6_9HYPO</name>
<feature type="signal peptide" evidence="1">
    <location>
        <begin position="1"/>
        <end position="19"/>
    </location>
</feature>
<keyword evidence="1" id="KW-0732">Signal</keyword>
<reference evidence="2" key="1">
    <citation type="journal article" date="2021" name="Nat. Commun.">
        <title>Genetic determinants of endophytism in the Arabidopsis root mycobiome.</title>
        <authorList>
            <person name="Mesny F."/>
            <person name="Miyauchi S."/>
            <person name="Thiergart T."/>
            <person name="Pickel B."/>
            <person name="Atanasova L."/>
            <person name="Karlsson M."/>
            <person name="Huettel B."/>
            <person name="Barry K.W."/>
            <person name="Haridas S."/>
            <person name="Chen C."/>
            <person name="Bauer D."/>
            <person name="Andreopoulos W."/>
            <person name="Pangilinan J."/>
            <person name="LaButti K."/>
            <person name="Riley R."/>
            <person name="Lipzen A."/>
            <person name="Clum A."/>
            <person name="Drula E."/>
            <person name="Henrissat B."/>
            <person name="Kohler A."/>
            <person name="Grigoriev I.V."/>
            <person name="Martin F.M."/>
            <person name="Hacquard S."/>
        </authorList>
    </citation>
    <scope>NUCLEOTIDE SEQUENCE</scope>
    <source>
        <strain evidence="2">MPI-CAGE-AT-0147</strain>
    </source>
</reference>
<evidence type="ECO:0000313" key="2">
    <source>
        <dbReference type="EMBL" id="KAH7153203.1"/>
    </source>
</evidence>
<sequence>MLPALRVVFLLLDFGQSRGVRVHVRNTGTAFLGQFFFLRRRDGQAKGCVRCQHLVGVGVRPDVWELLRDCYDIGRASFLGLPDYCC</sequence>
<organism evidence="2 3">
    <name type="scientific">Dactylonectria macrodidyma</name>
    <dbReference type="NCBI Taxonomy" id="307937"/>
    <lineage>
        <taxon>Eukaryota</taxon>
        <taxon>Fungi</taxon>
        <taxon>Dikarya</taxon>
        <taxon>Ascomycota</taxon>
        <taxon>Pezizomycotina</taxon>
        <taxon>Sordariomycetes</taxon>
        <taxon>Hypocreomycetidae</taxon>
        <taxon>Hypocreales</taxon>
        <taxon>Nectriaceae</taxon>
        <taxon>Dactylonectria</taxon>
    </lineage>
</organism>
<dbReference type="Proteomes" id="UP000738349">
    <property type="component" value="Unassembled WGS sequence"/>
</dbReference>
<feature type="chain" id="PRO_5040237605" description="Secreted protein" evidence="1">
    <location>
        <begin position="20"/>
        <end position="86"/>
    </location>
</feature>
<accession>A0A9P9F6I6</accession>
<dbReference type="EMBL" id="JAGMUV010000006">
    <property type="protein sequence ID" value="KAH7153203.1"/>
    <property type="molecule type" value="Genomic_DNA"/>
</dbReference>
<evidence type="ECO:0000256" key="1">
    <source>
        <dbReference type="SAM" id="SignalP"/>
    </source>
</evidence>
<dbReference type="AlphaFoldDB" id="A0A9P9F6I6"/>
<keyword evidence="3" id="KW-1185">Reference proteome</keyword>
<comment type="caution">
    <text evidence="2">The sequence shown here is derived from an EMBL/GenBank/DDBJ whole genome shotgun (WGS) entry which is preliminary data.</text>
</comment>
<evidence type="ECO:0008006" key="4">
    <source>
        <dbReference type="Google" id="ProtNLM"/>
    </source>
</evidence>
<evidence type="ECO:0000313" key="3">
    <source>
        <dbReference type="Proteomes" id="UP000738349"/>
    </source>
</evidence>
<gene>
    <name evidence="2" type="ORF">EDB81DRAFT_790817</name>
</gene>
<protein>
    <recommendedName>
        <fullName evidence="4">Secreted protein</fullName>
    </recommendedName>
</protein>